<gene>
    <name evidence="2" type="ORF">K9V48_27675</name>
</gene>
<organism evidence="2 3">
    <name type="scientific">Metabacillus rhizolycopersici</name>
    <dbReference type="NCBI Taxonomy" id="2875709"/>
    <lineage>
        <taxon>Bacteria</taxon>
        <taxon>Bacillati</taxon>
        <taxon>Bacillota</taxon>
        <taxon>Bacilli</taxon>
        <taxon>Bacillales</taxon>
        <taxon>Bacillaceae</taxon>
        <taxon>Metabacillus</taxon>
    </lineage>
</organism>
<keyword evidence="1" id="KW-1133">Transmembrane helix</keyword>
<name>A0ABS7V0S2_9BACI</name>
<proteinExistence type="predicted"/>
<evidence type="ECO:0000256" key="1">
    <source>
        <dbReference type="SAM" id="Phobius"/>
    </source>
</evidence>
<dbReference type="Proteomes" id="UP001165287">
    <property type="component" value="Unassembled WGS sequence"/>
</dbReference>
<keyword evidence="1" id="KW-0812">Transmembrane</keyword>
<accession>A0ABS7V0S2</accession>
<protein>
    <submittedName>
        <fullName evidence="2">DUF4083 domain-containing protein</fullName>
    </submittedName>
</protein>
<evidence type="ECO:0000313" key="3">
    <source>
        <dbReference type="Proteomes" id="UP001165287"/>
    </source>
</evidence>
<dbReference type="RefSeq" id="WP_224142268.1">
    <property type="nucleotide sequence ID" value="NZ_JAIQUM010000180.1"/>
</dbReference>
<feature type="transmembrane region" description="Helical" evidence="1">
    <location>
        <begin position="12"/>
        <end position="31"/>
    </location>
</feature>
<comment type="caution">
    <text evidence="2">The sequence shown here is derived from an EMBL/GenBank/DDBJ whole genome shotgun (WGS) entry which is preliminary data.</text>
</comment>
<keyword evidence="1" id="KW-0472">Membrane</keyword>
<reference evidence="2" key="1">
    <citation type="submission" date="2024-05" db="EMBL/GenBank/DDBJ databases">
        <title>Metabacillus sp. nov., isolated from the rhizosphere soil of tomato plants.</title>
        <authorList>
            <person name="Ma R."/>
        </authorList>
    </citation>
    <scope>NUCLEOTIDE SEQUENCE</scope>
    <source>
        <strain evidence="2">DBTR6</strain>
    </source>
</reference>
<sequence>MNTGVNVGDIIFQLFFLAIPILFIAILFLFWRSSKKKKDQLDRIEKKLDSIQKRMN</sequence>
<keyword evidence="3" id="KW-1185">Reference proteome</keyword>
<dbReference type="EMBL" id="JAIQUM010000180">
    <property type="protein sequence ID" value="MBZ5753873.1"/>
    <property type="molecule type" value="Genomic_DNA"/>
</dbReference>
<evidence type="ECO:0000313" key="2">
    <source>
        <dbReference type="EMBL" id="MBZ5753873.1"/>
    </source>
</evidence>